<keyword evidence="10" id="KW-0443">Lipid metabolism</keyword>
<keyword evidence="8 16" id="KW-1133">Transmembrane helix</keyword>
<name>A0A9N7Z112_PLEPL</name>
<evidence type="ECO:0000313" key="19">
    <source>
        <dbReference type="Proteomes" id="UP001153269"/>
    </source>
</evidence>
<sequence>MKKVATWSEEDVSDWLSKEGMPEYIDALRQMDGPSLLKLSEADFQNPPLLLVSSDGGQQMMERLETLRIENHMEAHKNGHANGHVIGLPNGTSKPQRNGTLGRKDFMEMVKISIPTKDASRTSFPVEVEWAFSICEINGMLLVGVWLIQWILLKHRSIVGRRFFFIVGTLYMYRCITMYITTLPVPGMHFKCSPKLLGNWELQMRRVMKLIAGGGLSITGSHTMCGDYLYSGHTVMLTLTYLFIKEYSPKRFWIYHWICWTFSAVGIFCILLAHDHYTVDVVVAYFITTRLFWWYHTMANQQSLKETSQSNPFSRVWWYRLFQYFEENVNGTVPRNYQLPFSWRGFQWSRSVKYSRLDNQ</sequence>
<evidence type="ECO:0000256" key="12">
    <source>
        <dbReference type="ARBA" id="ARBA00038996"/>
    </source>
</evidence>
<dbReference type="PANTHER" id="PTHR21290">
    <property type="entry name" value="SPHINGOMYELIN SYNTHETASE"/>
    <property type="match status" value="1"/>
</dbReference>
<feature type="transmembrane region" description="Helical" evidence="16">
    <location>
        <begin position="253"/>
        <end position="273"/>
    </location>
</feature>
<dbReference type="CDD" id="cd01610">
    <property type="entry name" value="PAP2_like"/>
    <property type="match status" value="1"/>
</dbReference>
<dbReference type="InterPro" id="IPR045221">
    <property type="entry name" value="Sphingomyelin_synth-like"/>
</dbReference>
<evidence type="ECO:0000256" key="1">
    <source>
        <dbReference type="ARBA" id="ARBA00004653"/>
    </source>
</evidence>
<evidence type="ECO:0000256" key="16">
    <source>
        <dbReference type="SAM" id="Phobius"/>
    </source>
</evidence>
<dbReference type="EMBL" id="CADEAL010003746">
    <property type="protein sequence ID" value="CAB1445680.1"/>
    <property type="molecule type" value="Genomic_DNA"/>
</dbReference>
<dbReference type="GO" id="GO:0006686">
    <property type="term" value="P:sphingomyelin biosynthetic process"/>
    <property type="evidence" value="ECO:0007669"/>
    <property type="project" value="TreeGrafter"/>
</dbReference>
<dbReference type="Pfam" id="PF14360">
    <property type="entry name" value="PAP2_C"/>
    <property type="match status" value="1"/>
</dbReference>
<keyword evidence="11 16" id="KW-0472">Membrane</keyword>
<keyword evidence="19" id="KW-1185">Reference proteome</keyword>
<keyword evidence="4 16" id="KW-0812">Transmembrane</keyword>
<evidence type="ECO:0000256" key="13">
    <source>
        <dbReference type="ARBA" id="ARBA00039805"/>
    </source>
</evidence>
<feature type="transmembrane region" description="Helical" evidence="16">
    <location>
        <begin position="279"/>
        <end position="295"/>
    </location>
</feature>
<evidence type="ECO:0000256" key="10">
    <source>
        <dbReference type="ARBA" id="ARBA00023098"/>
    </source>
</evidence>
<keyword evidence="3" id="KW-0808">Transferase</keyword>
<dbReference type="GO" id="GO:0005886">
    <property type="term" value="C:plasma membrane"/>
    <property type="evidence" value="ECO:0007669"/>
    <property type="project" value="TreeGrafter"/>
</dbReference>
<dbReference type="Proteomes" id="UP001153269">
    <property type="component" value="Unassembled WGS sequence"/>
</dbReference>
<keyword evidence="7" id="KW-0746">Sphingolipid metabolism</keyword>
<feature type="transmembrane region" description="Helical" evidence="16">
    <location>
        <begin position="163"/>
        <end position="181"/>
    </location>
</feature>
<proteinExistence type="inferred from homology"/>
<dbReference type="GO" id="GO:0005789">
    <property type="term" value="C:endoplasmic reticulum membrane"/>
    <property type="evidence" value="ECO:0007669"/>
    <property type="project" value="TreeGrafter"/>
</dbReference>
<dbReference type="AlphaFoldDB" id="A0A9N7Z112"/>
<evidence type="ECO:0000256" key="5">
    <source>
        <dbReference type="ARBA" id="ARBA00022703"/>
    </source>
</evidence>
<evidence type="ECO:0000256" key="2">
    <source>
        <dbReference type="ARBA" id="ARBA00005441"/>
    </source>
</evidence>
<dbReference type="GO" id="GO:0046513">
    <property type="term" value="P:ceramide biosynthetic process"/>
    <property type="evidence" value="ECO:0007669"/>
    <property type="project" value="TreeGrafter"/>
</dbReference>
<dbReference type="GO" id="GO:0047493">
    <property type="term" value="F:ceramide cholinephosphotransferase activity"/>
    <property type="evidence" value="ECO:0007669"/>
    <property type="project" value="TreeGrafter"/>
</dbReference>
<evidence type="ECO:0000259" key="17">
    <source>
        <dbReference type="PROSITE" id="PS50105"/>
    </source>
</evidence>
<keyword evidence="5" id="KW-0053">Apoptosis</keyword>
<dbReference type="GO" id="GO:0016301">
    <property type="term" value="F:kinase activity"/>
    <property type="evidence" value="ECO:0007669"/>
    <property type="project" value="UniProtKB-KW"/>
</dbReference>
<evidence type="ECO:0000256" key="3">
    <source>
        <dbReference type="ARBA" id="ARBA00022679"/>
    </source>
</evidence>
<reference evidence="18" key="1">
    <citation type="submission" date="2020-03" db="EMBL/GenBank/DDBJ databases">
        <authorList>
            <person name="Weist P."/>
        </authorList>
    </citation>
    <scope>NUCLEOTIDE SEQUENCE</scope>
</reference>
<evidence type="ECO:0000256" key="11">
    <source>
        <dbReference type="ARBA" id="ARBA00023136"/>
    </source>
</evidence>
<dbReference type="Pfam" id="PF00536">
    <property type="entry name" value="SAM_1"/>
    <property type="match status" value="1"/>
</dbReference>
<evidence type="ECO:0000256" key="14">
    <source>
        <dbReference type="ARBA" id="ARBA00042067"/>
    </source>
</evidence>
<dbReference type="InterPro" id="IPR025749">
    <property type="entry name" value="Sphingomyelin_synth-like_dom"/>
</dbReference>
<comment type="similarity">
    <text evidence="2">Belongs to the sphingomyelin synthase family.</text>
</comment>
<dbReference type="GO" id="GO:0033188">
    <property type="term" value="F:sphingomyelin synthase activity"/>
    <property type="evidence" value="ECO:0007669"/>
    <property type="project" value="UniProtKB-EC"/>
</dbReference>
<gene>
    <name evidence="18" type="ORF">PLEPLA_LOCUS33411</name>
</gene>
<dbReference type="PANTHER" id="PTHR21290:SF28">
    <property type="entry name" value="PHOSPHATIDYLCHOLINE:CERAMIDE CHOLINEPHOSPHOTRANSFERASE 1"/>
    <property type="match status" value="1"/>
</dbReference>
<evidence type="ECO:0000313" key="18">
    <source>
        <dbReference type="EMBL" id="CAB1445680.1"/>
    </source>
</evidence>
<accession>A0A9N7Z112</accession>
<keyword evidence="6" id="KW-0418">Kinase</keyword>
<feature type="domain" description="SAM" evidence="17">
    <location>
        <begin position="7"/>
        <end position="70"/>
    </location>
</feature>
<dbReference type="SMART" id="SM00454">
    <property type="entry name" value="SAM"/>
    <property type="match status" value="1"/>
</dbReference>
<dbReference type="InterPro" id="IPR013761">
    <property type="entry name" value="SAM/pointed_sf"/>
</dbReference>
<keyword evidence="9" id="KW-0333">Golgi apparatus</keyword>
<protein>
    <recommendedName>
        <fullName evidence="13">Phosphatidylcholine:ceramide cholinephosphotransferase 1</fullName>
        <ecNumber evidence="12">2.7.8.27</ecNumber>
    </recommendedName>
    <alternativeName>
        <fullName evidence="14">Sphingomyelin synthase 1</fullName>
    </alternativeName>
</protein>
<comment type="caution">
    <text evidence="18">The sequence shown here is derived from an EMBL/GenBank/DDBJ whole genome shotgun (WGS) entry which is preliminary data.</text>
</comment>
<evidence type="ECO:0000256" key="6">
    <source>
        <dbReference type="ARBA" id="ARBA00022777"/>
    </source>
</evidence>
<dbReference type="SUPFAM" id="SSF47769">
    <property type="entry name" value="SAM/Pointed domain"/>
    <property type="match status" value="1"/>
</dbReference>
<dbReference type="PROSITE" id="PS50105">
    <property type="entry name" value="SAM_DOMAIN"/>
    <property type="match status" value="1"/>
</dbReference>
<organism evidence="18 19">
    <name type="scientific">Pleuronectes platessa</name>
    <name type="common">European plaice</name>
    <dbReference type="NCBI Taxonomy" id="8262"/>
    <lineage>
        <taxon>Eukaryota</taxon>
        <taxon>Metazoa</taxon>
        <taxon>Chordata</taxon>
        <taxon>Craniata</taxon>
        <taxon>Vertebrata</taxon>
        <taxon>Euteleostomi</taxon>
        <taxon>Actinopterygii</taxon>
        <taxon>Neopterygii</taxon>
        <taxon>Teleostei</taxon>
        <taxon>Neoteleostei</taxon>
        <taxon>Acanthomorphata</taxon>
        <taxon>Carangaria</taxon>
        <taxon>Pleuronectiformes</taxon>
        <taxon>Pleuronectoidei</taxon>
        <taxon>Pleuronectidae</taxon>
        <taxon>Pleuronectes</taxon>
    </lineage>
</organism>
<evidence type="ECO:0000256" key="4">
    <source>
        <dbReference type="ARBA" id="ARBA00022692"/>
    </source>
</evidence>
<evidence type="ECO:0000256" key="7">
    <source>
        <dbReference type="ARBA" id="ARBA00022919"/>
    </source>
</evidence>
<comment type="catalytic activity">
    <reaction evidence="15">
        <text>an N-acylsphing-4-enine + a 1,2-diacyl-sn-glycero-3-phosphoethanolamine = an N-acylsphing-4-enine 1-phosphoethanolamine + a 1,2-diacyl-sn-glycerol</text>
        <dbReference type="Rhea" id="RHEA:36079"/>
        <dbReference type="ChEBI" id="CHEBI:17815"/>
        <dbReference type="ChEBI" id="CHEBI:52639"/>
        <dbReference type="ChEBI" id="CHEBI:64612"/>
        <dbReference type="ChEBI" id="CHEBI:73203"/>
    </reaction>
    <physiologicalReaction direction="left-to-right" evidence="15">
        <dbReference type="Rhea" id="RHEA:36080"/>
    </physiologicalReaction>
</comment>
<dbReference type="GO" id="GO:0006915">
    <property type="term" value="P:apoptotic process"/>
    <property type="evidence" value="ECO:0007669"/>
    <property type="project" value="UniProtKB-KW"/>
</dbReference>
<dbReference type="InterPro" id="IPR001660">
    <property type="entry name" value="SAM"/>
</dbReference>
<evidence type="ECO:0000256" key="15">
    <source>
        <dbReference type="ARBA" id="ARBA00049904"/>
    </source>
</evidence>
<dbReference type="EC" id="2.7.8.27" evidence="12"/>
<evidence type="ECO:0000256" key="9">
    <source>
        <dbReference type="ARBA" id="ARBA00023034"/>
    </source>
</evidence>
<dbReference type="Gene3D" id="1.10.150.50">
    <property type="entry name" value="Transcription Factor, Ets-1"/>
    <property type="match status" value="1"/>
</dbReference>
<dbReference type="GO" id="GO:0000139">
    <property type="term" value="C:Golgi membrane"/>
    <property type="evidence" value="ECO:0007669"/>
    <property type="project" value="UniProtKB-SubCell"/>
</dbReference>
<comment type="subcellular location">
    <subcellularLocation>
        <location evidence="1">Golgi apparatus membrane</location>
        <topology evidence="1">Multi-pass membrane protein</topology>
    </subcellularLocation>
</comment>
<evidence type="ECO:0000256" key="8">
    <source>
        <dbReference type="ARBA" id="ARBA00022989"/>
    </source>
</evidence>